<evidence type="ECO:0000256" key="1">
    <source>
        <dbReference type="SAM" id="MobiDB-lite"/>
    </source>
</evidence>
<reference evidence="2 3" key="1">
    <citation type="journal article" date="2020" name="IScience">
        <title>Genome Sequencing of the Endangered Kingdonia uniflora (Circaeasteraceae, Ranunculales) Reveals Potential Mechanisms of Evolutionary Specialization.</title>
        <authorList>
            <person name="Sun Y."/>
            <person name="Deng T."/>
            <person name="Zhang A."/>
            <person name="Moore M.J."/>
            <person name="Landis J.B."/>
            <person name="Lin N."/>
            <person name="Zhang H."/>
            <person name="Zhang X."/>
            <person name="Huang J."/>
            <person name="Zhang X."/>
            <person name="Sun H."/>
            <person name="Wang H."/>
        </authorList>
    </citation>
    <scope>NUCLEOTIDE SEQUENCE [LARGE SCALE GENOMIC DNA]</scope>
    <source>
        <strain evidence="2">TB1705</strain>
        <tissue evidence="2">Leaf</tissue>
    </source>
</reference>
<evidence type="ECO:0000313" key="3">
    <source>
        <dbReference type="Proteomes" id="UP000541444"/>
    </source>
</evidence>
<keyword evidence="3" id="KW-1185">Reference proteome</keyword>
<organism evidence="2 3">
    <name type="scientific">Kingdonia uniflora</name>
    <dbReference type="NCBI Taxonomy" id="39325"/>
    <lineage>
        <taxon>Eukaryota</taxon>
        <taxon>Viridiplantae</taxon>
        <taxon>Streptophyta</taxon>
        <taxon>Embryophyta</taxon>
        <taxon>Tracheophyta</taxon>
        <taxon>Spermatophyta</taxon>
        <taxon>Magnoliopsida</taxon>
        <taxon>Ranunculales</taxon>
        <taxon>Circaeasteraceae</taxon>
        <taxon>Kingdonia</taxon>
    </lineage>
</organism>
<feature type="region of interest" description="Disordered" evidence="1">
    <location>
        <begin position="1"/>
        <end position="25"/>
    </location>
</feature>
<protein>
    <submittedName>
        <fullName evidence="2">Uncharacterized protein</fullName>
    </submittedName>
</protein>
<dbReference type="AlphaFoldDB" id="A0A7J7M792"/>
<proteinExistence type="predicted"/>
<accession>A0A7J7M792</accession>
<sequence>MIQNHLVEQHGSTRLEHSNANKPETHYGAREQAPLGKLPSLSEQSSVLYNYGTNCGQATTQLGEARFMSRNNEKLCPRRLPDDITVCKLGTQTMSSSLLRAASTSAFDIRLRNVSVCPTQDNQNEQLALQAFTTVLGSSVWSNYGSGDDNCQIAIHPFLKAYPRAPLKTMVTNGCPMISLLLQCRFEKLQEDAFTYAFILKALDMVPEQD</sequence>
<name>A0A7J7M792_9MAGN</name>
<dbReference type="Proteomes" id="UP000541444">
    <property type="component" value="Unassembled WGS sequence"/>
</dbReference>
<feature type="compositionally biased region" description="Basic and acidic residues" evidence="1">
    <location>
        <begin position="7"/>
        <end position="25"/>
    </location>
</feature>
<dbReference type="EMBL" id="JACGCM010001726">
    <property type="protein sequence ID" value="KAF6150749.1"/>
    <property type="molecule type" value="Genomic_DNA"/>
</dbReference>
<comment type="caution">
    <text evidence="2">The sequence shown here is derived from an EMBL/GenBank/DDBJ whole genome shotgun (WGS) entry which is preliminary data.</text>
</comment>
<evidence type="ECO:0000313" key="2">
    <source>
        <dbReference type="EMBL" id="KAF6150749.1"/>
    </source>
</evidence>
<gene>
    <name evidence="2" type="ORF">GIB67_020832</name>
</gene>